<evidence type="ECO:0000256" key="1">
    <source>
        <dbReference type="SAM" id="SignalP"/>
    </source>
</evidence>
<accession>A0ABT9BAC0</accession>
<dbReference type="InterPro" id="IPR013431">
    <property type="entry name" value="Delta_60_rpt"/>
</dbReference>
<organism evidence="2 3">
    <name type="scientific">Hymenobacter aranciens</name>
    <dbReference type="NCBI Taxonomy" id="3063996"/>
    <lineage>
        <taxon>Bacteria</taxon>
        <taxon>Pseudomonadati</taxon>
        <taxon>Bacteroidota</taxon>
        <taxon>Cytophagia</taxon>
        <taxon>Cytophagales</taxon>
        <taxon>Hymenobacteraceae</taxon>
        <taxon>Hymenobacter</taxon>
    </lineage>
</organism>
<reference evidence="2" key="1">
    <citation type="submission" date="2023-07" db="EMBL/GenBank/DDBJ databases">
        <authorList>
            <person name="Kim M.K."/>
        </authorList>
    </citation>
    <scope>NUCLEOTIDE SEQUENCE</scope>
    <source>
        <strain evidence="2">ASUV-10-1</strain>
    </source>
</reference>
<dbReference type="Pfam" id="PF17164">
    <property type="entry name" value="DUF5122"/>
    <property type="match status" value="7"/>
</dbReference>
<feature type="chain" id="PRO_5045290505" evidence="1">
    <location>
        <begin position="25"/>
        <end position="838"/>
    </location>
</feature>
<keyword evidence="1" id="KW-0732">Signal</keyword>
<protein>
    <submittedName>
        <fullName evidence="2">T9SS type A sorting domain-containing protein</fullName>
    </submittedName>
</protein>
<feature type="signal peptide" evidence="1">
    <location>
        <begin position="1"/>
        <end position="24"/>
    </location>
</feature>
<name>A0ABT9BAC0_9BACT</name>
<evidence type="ECO:0000313" key="3">
    <source>
        <dbReference type="Proteomes" id="UP001176429"/>
    </source>
</evidence>
<sequence>MQAKSLLHLATAVLLLTGARAAQAQGPTIDPTFQRTTVYAPAIVRQLLQQPDGRRVVLSNSTRAGRIPAGQVLCLQANSNQPDSVFTSNVRGLHGWVSYLKLLPGGKVLLVGYDSLRLGAVRRQYLLRLNADGTPDAGFDAQLTNISAGAGQVLSQPDGKLVLTGYYGFADGSSAGPLLRLLADGRRDAAFQANAPSLSFPGPNALALQPDGKLLLTGRFGQQGVLRLLPTGAPDPTFAAPALAQPAEVGANIAVQPDGRILVLNSNPSVGGAFPVVRLLPTGAGDASFQSALRFYAGASMVSSTLNVQADGRVLVHASQPPVGGQYGPMLLRLNADGSPDPSFVPAVGNTSVNGLQLLPSGQLLLTVADTSPAASARGVVLLNADGTRDTSLVPALFVPGQVNDVVRLPDGRYVVGGNFLEINGVPTPYLARLSATGVPEPGFPAAPPDDVVHSVLPQPDGRLLLGGYFGHLGGTARAVIGRLLPTGAVDAGFAPPFVAAPTYRMFDERRRLALLPDGRILLTGATRLAGATANDNVLRLLDGRTGQPDLSIPDYQATDVLVQPNGLPVVAGFYPSANPYIGAVVFRLLATGQPDPSFTTMVGTRSLYGGGPYVENLAQDSTGQLFCTGYYTSDTSLPSPYAHLYKLTPDGMQTAMTSHDGFRFASSVAVQALGQVLVAADLTTPLAGFGLSRRLPDLRPDPSFAAANGPAGSQQVRRLLVQPDGAVMVAGSFVSVGGQPIGGLTRLLAPAVLRTGMAAATPATLAWPVPARGQLHLSLDAAARPSRVELLDALGRPVLRQPATAELTLDISALPAGTYVLRVHYASGPVARRVLVE</sequence>
<keyword evidence="3" id="KW-1185">Reference proteome</keyword>
<dbReference type="SUPFAM" id="SSF82171">
    <property type="entry name" value="DPP6 N-terminal domain-like"/>
    <property type="match status" value="1"/>
</dbReference>
<dbReference type="Gene3D" id="2.80.10.50">
    <property type="match status" value="5"/>
</dbReference>
<dbReference type="NCBIfam" id="TIGR04183">
    <property type="entry name" value="Por_Secre_tail"/>
    <property type="match status" value="1"/>
</dbReference>
<dbReference type="EMBL" id="JAUQSY010000006">
    <property type="protein sequence ID" value="MDO7875178.1"/>
    <property type="molecule type" value="Genomic_DNA"/>
</dbReference>
<dbReference type="InterPro" id="IPR026444">
    <property type="entry name" value="Secre_tail"/>
</dbReference>
<dbReference type="SUPFAM" id="SSF63829">
    <property type="entry name" value="Calcium-dependent phosphotriesterase"/>
    <property type="match status" value="1"/>
</dbReference>
<evidence type="ECO:0000313" key="2">
    <source>
        <dbReference type="EMBL" id="MDO7875178.1"/>
    </source>
</evidence>
<gene>
    <name evidence="2" type="ORF">Q5H93_10585</name>
</gene>
<dbReference type="RefSeq" id="WP_305006495.1">
    <property type="nucleotide sequence ID" value="NZ_JAUQSY010000006.1"/>
</dbReference>
<proteinExistence type="predicted"/>
<dbReference type="Proteomes" id="UP001176429">
    <property type="component" value="Unassembled WGS sequence"/>
</dbReference>
<comment type="caution">
    <text evidence="2">The sequence shown here is derived from an EMBL/GenBank/DDBJ whole genome shotgun (WGS) entry which is preliminary data.</text>
</comment>
<dbReference type="NCBIfam" id="TIGR02608">
    <property type="entry name" value="delta_60_rpt"/>
    <property type="match status" value="7"/>
</dbReference>